<organism evidence="2 3">
    <name type="scientific">Lithocarpus litseifolius</name>
    <dbReference type="NCBI Taxonomy" id="425828"/>
    <lineage>
        <taxon>Eukaryota</taxon>
        <taxon>Viridiplantae</taxon>
        <taxon>Streptophyta</taxon>
        <taxon>Embryophyta</taxon>
        <taxon>Tracheophyta</taxon>
        <taxon>Spermatophyta</taxon>
        <taxon>Magnoliopsida</taxon>
        <taxon>eudicotyledons</taxon>
        <taxon>Gunneridae</taxon>
        <taxon>Pentapetalae</taxon>
        <taxon>rosids</taxon>
        <taxon>fabids</taxon>
        <taxon>Fagales</taxon>
        <taxon>Fagaceae</taxon>
        <taxon>Lithocarpus</taxon>
    </lineage>
</organism>
<protein>
    <recommendedName>
        <fullName evidence="1">Reverse transcriptase zinc-binding domain-containing protein</fullName>
    </recommendedName>
</protein>
<feature type="domain" description="Reverse transcriptase zinc-binding" evidence="1">
    <location>
        <begin position="67"/>
        <end position="150"/>
    </location>
</feature>
<keyword evidence="3" id="KW-1185">Reference proteome</keyword>
<evidence type="ECO:0000259" key="1">
    <source>
        <dbReference type="Pfam" id="PF13966"/>
    </source>
</evidence>
<dbReference type="Proteomes" id="UP001459277">
    <property type="component" value="Unassembled WGS sequence"/>
</dbReference>
<dbReference type="AlphaFoldDB" id="A0AAW2DIJ6"/>
<dbReference type="EMBL" id="JAZDWU010000003">
    <property type="protein sequence ID" value="KAL0008980.1"/>
    <property type="molecule type" value="Genomic_DNA"/>
</dbReference>
<accession>A0AAW2DIJ6</accession>
<comment type="caution">
    <text evidence="2">The sequence shown here is derived from an EMBL/GenBank/DDBJ whole genome shotgun (WGS) entry which is preliminary data.</text>
</comment>
<sequence>MISFPIVESKCDATVDILIDDETRNWNNDMLDGLFVPSEADVIRNIPLACVVLEDTLYWPLTYDGLYTCKSGYRFLKEESEPANPSGFLPQETQLSKGLWSLKILNKVKNLVWRACRNSLPTKENLVHHTIITSSTCDRCLEASESPLHAIWMLSGQTWTCGVFNKIINSSTLEASILDNAATQQPCTFLYDGLVCLDAKKPGSTIEALSLQLPCRYHAAEIETLAATRALEFSLEIGITDAVLEGDSMLVVQAISADTISVFSWFFDS</sequence>
<dbReference type="Pfam" id="PF13966">
    <property type="entry name" value="zf-RVT"/>
    <property type="match status" value="1"/>
</dbReference>
<dbReference type="InterPro" id="IPR026960">
    <property type="entry name" value="RVT-Znf"/>
</dbReference>
<reference evidence="2 3" key="1">
    <citation type="submission" date="2024-01" db="EMBL/GenBank/DDBJ databases">
        <title>A telomere-to-telomere, gap-free genome of sweet tea (Lithocarpus litseifolius).</title>
        <authorList>
            <person name="Zhou J."/>
        </authorList>
    </citation>
    <scope>NUCLEOTIDE SEQUENCE [LARGE SCALE GENOMIC DNA]</scope>
    <source>
        <strain evidence="2">Zhou-2022a</strain>
        <tissue evidence="2">Leaf</tissue>
    </source>
</reference>
<evidence type="ECO:0000313" key="3">
    <source>
        <dbReference type="Proteomes" id="UP001459277"/>
    </source>
</evidence>
<name>A0AAW2DIJ6_9ROSI</name>
<proteinExistence type="predicted"/>
<gene>
    <name evidence="2" type="ORF">SO802_010482</name>
</gene>
<evidence type="ECO:0000313" key="2">
    <source>
        <dbReference type="EMBL" id="KAL0008980.1"/>
    </source>
</evidence>